<protein>
    <submittedName>
        <fullName evidence="1">Uncharacterized protein</fullName>
    </submittedName>
</protein>
<accession>A0A9E7HZ05</accession>
<gene>
    <name evidence="1" type="ORF">MUK42_17131</name>
</gene>
<dbReference type="Proteomes" id="UP001055439">
    <property type="component" value="Chromosome 8"/>
</dbReference>
<dbReference type="AlphaFoldDB" id="A0A9E7HZ05"/>
<reference evidence="1" key="1">
    <citation type="submission" date="2022-05" db="EMBL/GenBank/DDBJ databases">
        <title>The Musa troglodytarum L. genome provides insights into the mechanism of non-climacteric behaviour and enrichment of carotenoids.</title>
        <authorList>
            <person name="Wang J."/>
        </authorList>
    </citation>
    <scope>NUCLEOTIDE SEQUENCE</scope>
    <source>
        <tissue evidence="1">Leaf</tissue>
    </source>
</reference>
<evidence type="ECO:0000313" key="2">
    <source>
        <dbReference type="Proteomes" id="UP001055439"/>
    </source>
</evidence>
<proteinExistence type="predicted"/>
<name>A0A9E7HZ05_9LILI</name>
<keyword evidence="2" id="KW-1185">Reference proteome</keyword>
<evidence type="ECO:0000313" key="1">
    <source>
        <dbReference type="EMBL" id="URE38103.1"/>
    </source>
</evidence>
<dbReference type="EMBL" id="CP097510">
    <property type="protein sequence ID" value="URE38103.1"/>
    <property type="molecule type" value="Genomic_DNA"/>
</dbReference>
<dbReference type="OrthoDB" id="785381at2759"/>
<sequence length="47" mass="5425">MTIPALVTMASSRSLGAWRRRSPPRRLIPSYSRKRRSWRDSPNLGIS</sequence>
<organism evidence="1 2">
    <name type="scientific">Musa troglodytarum</name>
    <name type="common">fe'i banana</name>
    <dbReference type="NCBI Taxonomy" id="320322"/>
    <lineage>
        <taxon>Eukaryota</taxon>
        <taxon>Viridiplantae</taxon>
        <taxon>Streptophyta</taxon>
        <taxon>Embryophyta</taxon>
        <taxon>Tracheophyta</taxon>
        <taxon>Spermatophyta</taxon>
        <taxon>Magnoliopsida</taxon>
        <taxon>Liliopsida</taxon>
        <taxon>Zingiberales</taxon>
        <taxon>Musaceae</taxon>
        <taxon>Musa</taxon>
    </lineage>
</organism>